<dbReference type="EMBL" id="JBHSGG010000068">
    <property type="protein sequence ID" value="MFC4729850.1"/>
    <property type="molecule type" value="Genomic_DNA"/>
</dbReference>
<dbReference type="RefSeq" id="WP_377006082.1">
    <property type="nucleotide sequence ID" value="NZ_JBHSGG010000068.1"/>
</dbReference>
<sequence>MKPSLDASAPRRFFNLEQADFQQLEHAASLKGLLRPFKGKRTLQDWAGQCHALRDGLIELAQRRVLAQAGTYPFRLLPIQLAQQTTGAGTVFLRWRRQDRSAMGVALWQELMESPATPDTLIDDLFAMEVQRVVLNMQISLLHTLGRQAVDCASKLDQAHAVYQRRSGTAASQPASNGAAHT</sequence>
<evidence type="ECO:0000313" key="2">
    <source>
        <dbReference type="Proteomes" id="UP001595892"/>
    </source>
</evidence>
<keyword evidence="2" id="KW-1185">Reference proteome</keyword>
<reference evidence="2" key="1">
    <citation type="journal article" date="2019" name="Int. J. Syst. Evol. Microbiol.">
        <title>The Global Catalogue of Microorganisms (GCM) 10K type strain sequencing project: providing services to taxonomists for standard genome sequencing and annotation.</title>
        <authorList>
            <consortium name="The Broad Institute Genomics Platform"/>
            <consortium name="The Broad Institute Genome Sequencing Center for Infectious Disease"/>
            <person name="Wu L."/>
            <person name="Ma J."/>
        </authorList>
    </citation>
    <scope>NUCLEOTIDE SEQUENCE [LARGE SCALE GENOMIC DNA]</scope>
    <source>
        <strain evidence="2">CGMCC 1.13574</strain>
    </source>
</reference>
<accession>A0ABV9NPW7</accession>
<gene>
    <name evidence="1" type="ORF">ACFO3Q_16935</name>
</gene>
<evidence type="ECO:0000313" key="1">
    <source>
        <dbReference type="EMBL" id="MFC4729850.1"/>
    </source>
</evidence>
<organism evidence="1 2">
    <name type="scientific">Coralloluteibacterium thermophilum</name>
    <dbReference type="NCBI Taxonomy" id="2707049"/>
    <lineage>
        <taxon>Bacteria</taxon>
        <taxon>Pseudomonadati</taxon>
        <taxon>Pseudomonadota</taxon>
        <taxon>Gammaproteobacteria</taxon>
        <taxon>Lysobacterales</taxon>
        <taxon>Lysobacteraceae</taxon>
        <taxon>Coralloluteibacterium</taxon>
    </lineage>
</organism>
<protein>
    <submittedName>
        <fullName evidence="1">DUF3158 family protein</fullName>
    </submittedName>
</protein>
<dbReference type="Pfam" id="PF11358">
    <property type="entry name" value="DUF3158"/>
    <property type="match status" value="1"/>
</dbReference>
<dbReference type="Proteomes" id="UP001595892">
    <property type="component" value="Unassembled WGS sequence"/>
</dbReference>
<proteinExistence type="predicted"/>
<dbReference type="InterPro" id="IPR021502">
    <property type="entry name" value="DUF3158"/>
</dbReference>
<name>A0ABV9NPW7_9GAMM</name>
<comment type="caution">
    <text evidence="1">The sequence shown here is derived from an EMBL/GenBank/DDBJ whole genome shotgun (WGS) entry which is preliminary data.</text>
</comment>